<dbReference type="PROSITE" id="PS00107">
    <property type="entry name" value="PROTEIN_KINASE_ATP"/>
    <property type="match status" value="1"/>
</dbReference>
<dbReference type="GO" id="GO:0004674">
    <property type="term" value="F:protein serine/threonine kinase activity"/>
    <property type="evidence" value="ECO:0007669"/>
    <property type="project" value="UniProtKB-KW"/>
</dbReference>
<organism evidence="7">
    <name type="scientific">Homavirus sp</name>
    <dbReference type="NCBI Taxonomy" id="2487769"/>
    <lineage>
        <taxon>Viruses</taxon>
        <taxon>Varidnaviria</taxon>
        <taxon>Bamfordvirae</taxon>
        <taxon>Nucleocytoviricota</taxon>
        <taxon>Megaviricetes</taxon>
        <taxon>Imitervirales</taxon>
        <taxon>Mimiviridae</taxon>
        <taxon>Klosneuvirinae</taxon>
    </lineage>
</organism>
<evidence type="ECO:0000259" key="6">
    <source>
        <dbReference type="PROSITE" id="PS50011"/>
    </source>
</evidence>
<dbReference type="InterPro" id="IPR011009">
    <property type="entry name" value="Kinase-like_dom_sf"/>
</dbReference>
<evidence type="ECO:0000256" key="2">
    <source>
        <dbReference type="ARBA" id="ARBA00022741"/>
    </source>
</evidence>
<evidence type="ECO:0000256" key="5">
    <source>
        <dbReference type="PROSITE-ProRule" id="PRU10141"/>
    </source>
</evidence>
<dbReference type="PANTHER" id="PTHR24348:SF22">
    <property type="entry name" value="NON-SPECIFIC SERINE_THREONINE PROTEIN KINASE"/>
    <property type="match status" value="1"/>
</dbReference>
<keyword evidence="2 5" id="KW-0547">Nucleotide-binding</keyword>
<dbReference type="GO" id="GO:0005524">
    <property type="term" value="F:ATP binding"/>
    <property type="evidence" value="ECO:0007669"/>
    <property type="project" value="UniProtKB-UniRule"/>
</dbReference>
<reference evidence="7" key="1">
    <citation type="submission" date="2018-10" db="EMBL/GenBank/DDBJ databases">
        <title>Hidden diversity of soil giant viruses.</title>
        <authorList>
            <person name="Schulz F."/>
            <person name="Alteio L."/>
            <person name="Goudeau D."/>
            <person name="Ryan E.M."/>
            <person name="Malmstrom R.R."/>
            <person name="Blanchard J."/>
            <person name="Woyke T."/>
        </authorList>
    </citation>
    <scope>NUCLEOTIDE SEQUENCE</scope>
    <source>
        <strain evidence="7">HOV1</strain>
    </source>
</reference>
<dbReference type="InterPro" id="IPR000719">
    <property type="entry name" value="Prot_kinase_dom"/>
</dbReference>
<dbReference type="Gene3D" id="1.10.510.10">
    <property type="entry name" value="Transferase(Phosphotransferase) domain 1"/>
    <property type="match status" value="1"/>
</dbReference>
<dbReference type="SUPFAM" id="SSF56112">
    <property type="entry name" value="Protein kinase-like (PK-like)"/>
    <property type="match status" value="1"/>
</dbReference>
<keyword evidence="7" id="KW-0723">Serine/threonine-protein kinase</keyword>
<dbReference type="SMART" id="SM00220">
    <property type="entry name" value="S_TKc"/>
    <property type="match status" value="1"/>
</dbReference>
<dbReference type="InterPro" id="IPR008271">
    <property type="entry name" value="Ser/Thr_kinase_AS"/>
</dbReference>
<dbReference type="PROSITE" id="PS00108">
    <property type="entry name" value="PROTEIN_KINASE_ST"/>
    <property type="match status" value="1"/>
</dbReference>
<keyword evidence="4 5" id="KW-0067">ATP-binding</keyword>
<evidence type="ECO:0000313" key="7">
    <source>
        <dbReference type="EMBL" id="AYV82311.1"/>
    </source>
</evidence>
<keyword evidence="3 7" id="KW-0418">Kinase</keyword>
<dbReference type="PROSITE" id="PS50011">
    <property type="entry name" value="PROTEIN_KINASE_DOM"/>
    <property type="match status" value="1"/>
</dbReference>
<evidence type="ECO:0000256" key="4">
    <source>
        <dbReference type="ARBA" id="ARBA00022840"/>
    </source>
</evidence>
<dbReference type="InterPro" id="IPR017441">
    <property type="entry name" value="Protein_kinase_ATP_BS"/>
</dbReference>
<dbReference type="InterPro" id="IPR045269">
    <property type="entry name" value="Atg1-like"/>
</dbReference>
<accession>A0A3G5A7W3</accession>
<feature type="domain" description="Protein kinase" evidence="6">
    <location>
        <begin position="9"/>
        <end position="275"/>
    </location>
</feature>
<proteinExistence type="predicted"/>
<feature type="binding site" evidence="5">
    <location>
        <position position="45"/>
    </location>
    <ligand>
        <name>ATP</name>
        <dbReference type="ChEBI" id="CHEBI:30616"/>
    </ligand>
</feature>
<dbReference type="Pfam" id="PF00069">
    <property type="entry name" value="Pkinase"/>
    <property type="match status" value="1"/>
</dbReference>
<gene>
    <name evidence="7" type="ORF">Homavirus28_7</name>
</gene>
<evidence type="ECO:0000256" key="1">
    <source>
        <dbReference type="ARBA" id="ARBA00022679"/>
    </source>
</evidence>
<keyword evidence="1" id="KW-0808">Transferase</keyword>
<dbReference type="EMBL" id="MK072359">
    <property type="protein sequence ID" value="AYV82311.1"/>
    <property type="molecule type" value="Genomic_DNA"/>
</dbReference>
<protein>
    <submittedName>
        <fullName evidence="7">Serine/threonine protein kinase</fullName>
    </submittedName>
</protein>
<dbReference type="FunFam" id="1.10.510.10:FF:000571">
    <property type="entry name" value="Maternal embryonic leucine zipper kinase"/>
    <property type="match status" value="1"/>
</dbReference>
<name>A0A3G5A7W3_9VIRU</name>
<dbReference type="GO" id="GO:0016020">
    <property type="term" value="C:membrane"/>
    <property type="evidence" value="ECO:0007669"/>
    <property type="project" value="TreeGrafter"/>
</dbReference>
<sequence length="423" mass="48247">MISIGNYTLYTDKILGIGTFSKVYQGVYNGESKKNINNNTLVAIKMIKTYKLTSKAKKIIEDEINIMNLIKEDPHPNIVECYDVLRDNKKVYIILEYCDSKDLATIMKKPIKESYTQFYFSQLANGLRYLDGKNIIHRDIKPKNILLTNNRRVLKIADFGFARQAKHEDLHETICGSPLYMAPEITGSNSYNKQTDLWSIGMILYEMLYGHHPFNRCKTMDDLKYKIETTEIIIPPKENKNIDVNPDCLALLRQLLQKNVRYRITWEQFFSHPWINKYEYINITTNKKNENYKTQLCSTSMGSLGSDGCKTPVCSTSIETLGFNGSPRFNESPKFNGSPLYVGSMGSIGSISSAGSLSKRENNICKSQNIIVIENYLDNLSNKTVEHSDVDHSDIDHTDNADNADNADNVDNILSLTTKYHLC</sequence>
<evidence type="ECO:0000256" key="3">
    <source>
        <dbReference type="ARBA" id="ARBA00022777"/>
    </source>
</evidence>
<dbReference type="PANTHER" id="PTHR24348">
    <property type="entry name" value="SERINE/THREONINE-PROTEIN KINASE UNC-51-RELATED"/>
    <property type="match status" value="1"/>
</dbReference>